<dbReference type="GO" id="GO:0005634">
    <property type="term" value="C:nucleus"/>
    <property type="evidence" value="ECO:0007669"/>
    <property type="project" value="UniProtKB-ARBA"/>
</dbReference>
<reference evidence="8 9" key="1">
    <citation type="submission" date="2014-04" db="EMBL/GenBank/DDBJ databases">
        <title>Evolutionary Origins and Diversification of the Mycorrhizal Mutualists.</title>
        <authorList>
            <consortium name="DOE Joint Genome Institute"/>
            <consortium name="Mycorrhizal Genomics Consortium"/>
            <person name="Kohler A."/>
            <person name="Kuo A."/>
            <person name="Nagy L.G."/>
            <person name="Floudas D."/>
            <person name="Copeland A."/>
            <person name="Barry K.W."/>
            <person name="Cichocki N."/>
            <person name="Veneault-Fourrey C."/>
            <person name="LaButti K."/>
            <person name="Lindquist E.A."/>
            <person name="Lipzen A."/>
            <person name="Lundell T."/>
            <person name="Morin E."/>
            <person name="Murat C."/>
            <person name="Riley R."/>
            <person name="Ohm R."/>
            <person name="Sun H."/>
            <person name="Tunlid A."/>
            <person name="Henrissat B."/>
            <person name="Grigoriev I.V."/>
            <person name="Hibbett D.S."/>
            <person name="Martin F."/>
        </authorList>
    </citation>
    <scope>NUCLEOTIDE SEQUENCE [LARGE SCALE GENOMIC DNA]</scope>
    <source>
        <strain evidence="8 9">Koide BX008</strain>
    </source>
</reference>
<evidence type="ECO:0000313" key="9">
    <source>
        <dbReference type="Proteomes" id="UP000054549"/>
    </source>
</evidence>
<dbReference type="PANTHER" id="PTHR19818">
    <property type="entry name" value="ZINC FINGER PROTEIN ZIC AND GLI"/>
    <property type="match status" value="1"/>
</dbReference>
<evidence type="ECO:0000256" key="1">
    <source>
        <dbReference type="ARBA" id="ARBA00022723"/>
    </source>
</evidence>
<dbReference type="SUPFAM" id="SSF57667">
    <property type="entry name" value="beta-beta-alpha zinc fingers"/>
    <property type="match status" value="1"/>
</dbReference>
<feature type="region of interest" description="Disordered" evidence="6">
    <location>
        <begin position="70"/>
        <end position="157"/>
    </location>
</feature>
<dbReference type="InParanoid" id="A0A0C2XLV3"/>
<evidence type="ECO:0000256" key="2">
    <source>
        <dbReference type="ARBA" id="ARBA00022737"/>
    </source>
</evidence>
<evidence type="ECO:0000256" key="5">
    <source>
        <dbReference type="PROSITE-ProRule" id="PRU00042"/>
    </source>
</evidence>
<keyword evidence="9" id="KW-1185">Reference proteome</keyword>
<dbReference type="FunFam" id="3.30.160.60:FF:000100">
    <property type="entry name" value="Zinc finger 45-like"/>
    <property type="match status" value="1"/>
</dbReference>
<keyword evidence="1" id="KW-0479">Metal-binding</keyword>
<evidence type="ECO:0000313" key="8">
    <source>
        <dbReference type="EMBL" id="KIL70073.1"/>
    </source>
</evidence>
<organism evidence="8 9">
    <name type="scientific">Amanita muscaria (strain Koide BX008)</name>
    <dbReference type="NCBI Taxonomy" id="946122"/>
    <lineage>
        <taxon>Eukaryota</taxon>
        <taxon>Fungi</taxon>
        <taxon>Dikarya</taxon>
        <taxon>Basidiomycota</taxon>
        <taxon>Agaricomycotina</taxon>
        <taxon>Agaricomycetes</taxon>
        <taxon>Agaricomycetidae</taxon>
        <taxon>Agaricales</taxon>
        <taxon>Pluteineae</taxon>
        <taxon>Amanitaceae</taxon>
        <taxon>Amanita</taxon>
    </lineage>
</organism>
<dbReference type="PROSITE" id="PS50157">
    <property type="entry name" value="ZINC_FINGER_C2H2_2"/>
    <property type="match status" value="2"/>
</dbReference>
<protein>
    <recommendedName>
        <fullName evidence="7">C2H2-type domain-containing protein</fullName>
    </recommendedName>
</protein>
<keyword evidence="4" id="KW-0862">Zinc</keyword>
<dbReference type="STRING" id="946122.A0A0C2XLV3"/>
<dbReference type="HOGENOM" id="CLU_1001042_0_0_1"/>
<accession>A0A0C2XLV3</accession>
<gene>
    <name evidence="8" type="ORF">M378DRAFT_601145</name>
</gene>
<dbReference type="InterPro" id="IPR036236">
    <property type="entry name" value="Znf_C2H2_sf"/>
</dbReference>
<name>A0A0C2XLV3_AMAMK</name>
<evidence type="ECO:0000259" key="7">
    <source>
        <dbReference type="PROSITE" id="PS50157"/>
    </source>
</evidence>
<dbReference type="GO" id="GO:0000978">
    <property type="term" value="F:RNA polymerase II cis-regulatory region sequence-specific DNA binding"/>
    <property type="evidence" value="ECO:0007669"/>
    <property type="project" value="TreeGrafter"/>
</dbReference>
<feature type="domain" description="C2H2-type" evidence="7">
    <location>
        <begin position="212"/>
        <end position="239"/>
    </location>
</feature>
<dbReference type="OrthoDB" id="654211at2759"/>
<dbReference type="SMART" id="SM00355">
    <property type="entry name" value="ZnF_C2H2"/>
    <property type="match status" value="2"/>
</dbReference>
<feature type="domain" description="C2H2-type" evidence="7">
    <location>
        <begin position="240"/>
        <end position="269"/>
    </location>
</feature>
<evidence type="ECO:0000256" key="6">
    <source>
        <dbReference type="SAM" id="MobiDB-lite"/>
    </source>
</evidence>
<proteinExistence type="predicted"/>
<dbReference type="AlphaFoldDB" id="A0A0C2XLV3"/>
<dbReference type="GO" id="GO:0000981">
    <property type="term" value="F:DNA-binding transcription factor activity, RNA polymerase II-specific"/>
    <property type="evidence" value="ECO:0007669"/>
    <property type="project" value="TreeGrafter"/>
</dbReference>
<dbReference type="InterPro" id="IPR050329">
    <property type="entry name" value="GLI_C2H2-zinc-finger"/>
</dbReference>
<dbReference type="GO" id="GO:0045944">
    <property type="term" value="P:positive regulation of transcription by RNA polymerase II"/>
    <property type="evidence" value="ECO:0007669"/>
    <property type="project" value="UniProtKB-ARBA"/>
</dbReference>
<sequence>MAFPSTTLQPQSPPTSLDSLSSLSTCSARFCASPEVPRACIIDSSHVDAGGLRGEKKIILPPFRHISRIAAGGHHDPTGDIWRSRRTSPPVTICDPPPTIPKKLDTTSSLASTKLADLDTPTPPAINDDDISVLDDRSNDSPDDDDDDASVSSEDAPLHSGWDACAVVTNGHDGRVMYRCLWDLGYQCCNYTAKRQLVKRHIENTHMQIKRFKCQYCTRRFAQKSSRNIHQNTHTGAKPHPCMFQCGKWFRDPSKRTRHAYRVHGYEPKPRRSIGSHR</sequence>
<keyword evidence="3 5" id="KW-0863">Zinc-finger</keyword>
<dbReference type="PROSITE" id="PS00028">
    <property type="entry name" value="ZINC_FINGER_C2H2_1"/>
    <property type="match status" value="2"/>
</dbReference>
<keyword evidence="2" id="KW-0677">Repeat</keyword>
<dbReference type="PANTHER" id="PTHR19818:SF139">
    <property type="entry name" value="PAIR-RULE PROTEIN ODD-PAIRED"/>
    <property type="match status" value="1"/>
</dbReference>
<evidence type="ECO:0000256" key="3">
    <source>
        <dbReference type="ARBA" id="ARBA00022771"/>
    </source>
</evidence>
<dbReference type="GO" id="GO:0008270">
    <property type="term" value="F:zinc ion binding"/>
    <property type="evidence" value="ECO:0007669"/>
    <property type="project" value="UniProtKB-KW"/>
</dbReference>
<dbReference type="Proteomes" id="UP000054549">
    <property type="component" value="Unassembled WGS sequence"/>
</dbReference>
<dbReference type="EMBL" id="KN818224">
    <property type="protein sequence ID" value="KIL70073.1"/>
    <property type="molecule type" value="Genomic_DNA"/>
</dbReference>
<evidence type="ECO:0000256" key="4">
    <source>
        <dbReference type="ARBA" id="ARBA00022833"/>
    </source>
</evidence>
<dbReference type="Gene3D" id="3.30.160.60">
    <property type="entry name" value="Classic Zinc Finger"/>
    <property type="match status" value="2"/>
</dbReference>
<dbReference type="InterPro" id="IPR013087">
    <property type="entry name" value="Znf_C2H2_type"/>
</dbReference>